<reference evidence="1 2" key="1">
    <citation type="submission" date="2023-10" db="EMBL/GenBank/DDBJ databases">
        <title>Noviherbaspirillum sp. CPCC 100848 genome assembly.</title>
        <authorList>
            <person name="Li X.Y."/>
            <person name="Fang X.M."/>
        </authorList>
    </citation>
    <scope>NUCLEOTIDE SEQUENCE [LARGE SCALE GENOMIC DNA]</scope>
    <source>
        <strain evidence="1 2">CPCC 100848</strain>
    </source>
</reference>
<comment type="caution">
    <text evidence="1">The sequence shown here is derived from an EMBL/GenBank/DDBJ whole genome shotgun (WGS) entry which is preliminary data.</text>
</comment>
<organism evidence="1 2">
    <name type="scientific">Noviherbaspirillum album</name>
    <dbReference type="NCBI Taxonomy" id="3080276"/>
    <lineage>
        <taxon>Bacteria</taxon>
        <taxon>Pseudomonadati</taxon>
        <taxon>Pseudomonadota</taxon>
        <taxon>Betaproteobacteria</taxon>
        <taxon>Burkholderiales</taxon>
        <taxon>Oxalobacteraceae</taxon>
        <taxon>Noviherbaspirillum</taxon>
    </lineage>
</organism>
<keyword evidence="2" id="KW-1185">Reference proteome</keyword>
<accession>A0ABU6JHF0</accession>
<evidence type="ECO:0000313" key="2">
    <source>
        <dbReference type="Proteomes" id="UP001352263"/>
    </source>
</evidence>
<protein>
    <submittedName>
        <fullName evidence="1">Uncharacterized protein</fullName>
    </submittedName>
</protein>
<gene>
    <name evidence="1" type="ORF">RY831_27535</name>
</gene>
<dbReference type="Proteomes" id="UP001352263">
    <property type="component" value="Unassembled WGS sequence"/>
</dbReference>
<dbReference type="EMBL" id="JAWIIV010000039">
    <property type="protein sequence ID" value="MEC4722916.1"/>
    <property type="molecule type" value="Genomic_DNA"/>
</dbReference>
<sequence length="296" mass="33409">MPIQNFTTLLQSMAEVRNWIVQHVPTATSLVGYDLFLKLGNDHFAGLPLDLKALYRSLPHPREAIDASLQQMRQAGLLEYALGTDNAPASLVLSDRFVALLAGYQRKFESLFILRKRLRDEQLLVHCGDAELSHFAQSLYDHFYDLGWFYLHNFGAVCFLMASLVKRVARAHGYDARVESGHVEITAPDVHFSLGGKGYAKPGQIDGHAMCVINDRLILDFGLGNVRKGYRRDFPWALGCEYQPRPAENILGAIVVPSGETATWKNDWRSPGTDEELKNYEPAVEQLFQRYVSYFG</sequence>
<evidence type="ECO:0000313" key="1">
    <source>
        <dbReference type="EMBL" id="MEC4722916.1"/>
    </source>
</evidence>
<proteinExistence type="predicted"/>
<dbReference type="RefSeq" id="WP_326509542.1">
    <property type="nucleotide sequence ID" value="NZ_JAWIIV010000039.1"/>
</dbReference>
<name>A0ABU6JHF0_9BURK</name>